<proteinExistence type="inferred from homology"/>
<organism evidence="2">
    <name type="scientific">marine sediment metagenome</name>
    <dbReference type="NCBI Taxonomy" id="412755"/>
    <lineage>
        <taxon>unclassified sequences</taxon>
        <taxon>metagenomes</taxon>
        <taxon>ecological metagenomes</taxon>
    </lineage>
</organism>
<feature type="non-terminal residue" evidence="2">
    <location>
        <position position="1"/>
    </location>
</feature>
<name>X0TRA6_9ZZZZ</name>
<dbReference type="NCBIfam" id="TIGR01552">
    <property type="entry name" value="phd_fam"/>
    <property type="match status" value="1"/>
</dbReference>
<protein>
    <recommendedName>
        <fullName evidence="3">Antitoxin</fullName>
    </recommendedName>
</protein>
<dbReference type="EMBL" id="BARS01014073">
    <property type="protein sequence ID" value="GAF89746.1"/>
    <property type="molecule type" value="Genomic_DNA"/>
</dbReference>
<accession>X0TRA6</accession>
<comment type="similarity">
    <text evidence="1">Belongs to the phD/YefM antitoxin family.</text>
</comment>
<dbReference type="AlphaFoldDB" id="X0TRA6"/>
<dbReference type="Gene3D" id="3.40.1620.10">
    <property type="entry name" value="YefM-like domain"/>
    <property type="match status" value="1"/>
</dbReference>
<dbReference type="SUPFAM" id="SSF143120">
    <property type="entry name" value="YefM-like"/>
    <property type="match status" value="1"/>
</dbReference>
<dbReference type="InterPro" id="IPR036165">
    <property type="entry name" value="YefM-like_sf"/>
</dbReference>
<evidence type="ECO:0000256" key="1">
    <source>
        <dbReference type="ARBA" id="ARBA00009981"/>
    </source>
</evidence>
<evidence type="ECO:0000313" key="2">
    <source>
        <dbReference type="EMBL" id="GAF89746.1"/>
    </source>
</evidence>
<reference evidence="2" key="1">
    <citation type="journal article" date="2014" name="Front. Microbiol.">
        <title>High frequency of phylogenetically diverse reductive dehalogenase-homologous genes in deep subseafloor sedimentary metagenomes.</title>
        <authorList>
            <person name="Kawai M."/>
            <person name="Futagami T."/>
            <person name="Toyoda A."/>
            <person name="Takaki Y."/>
            <person name="Nishi S."/>
            <person name="Hori S."/>
            <person name="Arai W."/>
            <person name="Tsubouchi T."/>
            <person name="Morono Y."/>
            <person name="Uchiyama I."/>
            <person name="Ito T."/>
            <person name="Fujiyama A."/>
            <person name="Inagaki F."/>
            <person name="Takami H."/>
        </authorList>
    </citation>
    <scope>NUCLEOTIDE SEQUENCE</scope>
    <source>
        <strain evidence="2">Expedition CK06-06</strain>
    </source>
</reference>
<evidence type="ECO:0008006" key="3">
    <source>
        <dbReference type="Google" id="ProtNLM"/>
    </source>
</evidence>
<comment type="caution">
    <text evidence="2">The sequence shown here is derived from an EMBL/GenBank/DDBJ whole genome shotgun (WGS) entry which is preliminary data.</text>
</comment>
<dbReference type="Pfam" id="PF02604">
    <property type="entry name" value="PhdYeFM_antitox"/>
    <property type="match status" value="1"/>
</dbReference>
<gene>
    <name evidence="2" type="ORF">S01H1_23996</name>
</gene>
<dbReference type="InterPro" id="IPR006442">
    <property type="entry name" value="Antitoxin_Phd/YefM"/>
</dbReference>
<sequence length="69" mass="7899">LEQHQEVIALTRNGVPAAVLLSMEHFRGLVETIEILADPKAMRSLRRSLKQMERREWLPDGEVFAKESA</sequence>